<evidence type="ECO:0000313" key="3">
    <source>
        <dbReference type="Proteomes" id="UP000003042"/>
    </source>
</evidence>
<protein>
    <recommendedName>
        <fullName evidence="1">Phage tail fibre protein N-terminal domain-containing protein</fullName>
    </recommendedName>
</protein>
<dbReference type="AlphaFoldDB" id="A0ABC9NKL2"/>
<organism evidence="2 3">
    <name type="scientific">Escherichia albertii (strain TW07627)</name>
    <dbReference type="NCBI Taxonomy" id="502347"/>
    <lineage>
        <taxon>Bacteria</taxon>
        <taxon>Pseudomonadati</taxon>
        <taxon>Pseudomonadota</taxon>
        <taxon>Gammaproteobacteria</taxon>
        <taxon>Enterobacterales</taxon>
        <taxon>Enterobacteriaceae</taxon>
        <taxon>Escherichia</taxon>
    </lineage>
</organism>
<dbReference type="Proteomes" id="UP000003042">
    <property type="component" value="Unassembled WGS sequence"/>
</dbReference>
<gene>
    <name evidence="2" type="ORF">ESCAB7627_2189</name>
</gene>
<accession>A0ABC9NKL2</accession>
<dbReference type="Pfam" id="PF12571">
    <property type="entry name" value="Phage_tail_fib"/>
    <property type="match status" value="1"/>
</dbReference>
<dbReference type="EMBL" id="ABKX01000009">
    <property type="protein sequence ID" value="EDS90803.1"/>
    <property type="molecule type" value="Genomic_DNA"/>
</dbReference>
<comment type="caution">
    <text evidence="2">The sequence shown here is derived from an EMBL/GenBank/DDBJ whole genome shotgun (WGS) entry which is preliminary data.</text>
</comment>
<feature type="domain" description="Phage tail fibre protein N-terminal" evidence="1">
    <location>
        <begin position="3"/>
        <end position="138"/>
    </location>
</feature>
<dbReference type="InterPro" id="IPR022225">
    <property type="entry name" value="Phage_tail_fibre_N"/>
</dbReference>
<proteinExistence type="predicted"/>
<evidence type="ECO:0000313" key="2">
    <source>
        <dbReference type="EMBL" id="EDS90803.1"/>
    </source>
</evidence>
<sequence>MSALLTKAFEKWVAECTASNLPARPDAIVFALMEREPSRDDTIIPPEKITHRVNNLHYGKLDQNSIVCSAIVADNENFNYDWICLVHQASNTLCGVISGPVRHKHTGETIIRNFAIIFSGLPQIAHITTPPQSWQVDFFSELNNKAPLESPSFSGAPTTPTPPNDAAGLEIVNARFVRMLIAEAMAPQEKPALPPETPKPALQISRVLLQSGEQTRGPLTINRKFVQSGRTIHEPITINNIQLQTGRLMSEPVTVNRGLFVPAYQTNEPLTVARAVLQFAVLSAA</sequence>
<name>A0ABC9NKL2_ESCAT</name>
<reference evidence="2 3" key="1">
    <citation type="submission" date="2008-02" db="EMBL/GenBank/DDBJ databases">
        <title>Annotation of Escherichia albertii TW07627.</title>
        <authorList>
            <person name="Sutton G."/>
            <person name="Whittam T.S."/>
            <person name="Sebastian Y."/>
        </authorList>
    </citation>
    <scope>NUCLEOTIDE SEQUENCE [LARGE SCALE GENOMIC DNA]</scope>
    <source>
        <strain evidence="2 3">TW07627</strain>
    </source>
</reference>
<dbReference type="RefSeq" id="WP_001275089.1">
    <property type="nucleotide sequence ID" value="NZ_CH991859.1"/>
</dbReference>
<evidence type="ECO:0000259" key="1">
    <source>
        <dbReference type="Pfam" id="PF12571"/>
    </source>
</evidence>